<organism evidence="1 2">
    <name type="scientific">Microbacterium candidum</name>
    <dbReference type="NCBI Taxonomy" id="3041922"/>
    <lineage>
        <taxon>Bacteria</taxon>
        <taxon>Bacillati</taxon>
        <taxon>Actinomycetota</taxon>
        <taxon>Actinomycetes</taxon>
        <taxon>Micrococcales</taxon>
        <taxon>Microbacteriaceae</taxon>
        <taxon>Microbacterium</taxon>
    </lineage>
</organism>
<dbReference type="InterPro" id="IPR008928">
    <property type="entry name" value="6-hairpin_glycosidase_sf"/>
</dbReference>
<evidence type="ECO:0008006" key="3">
    <source>
        <dbReference type="Google" id="ProtNLM"/>
    </source>
</evidence>
<dbReference type="RefSeq" id="WP_286289166.1">
    <property type="nucleotide sequence ID" value="NZ_JASXSZ010000004.1"/>
</dbReference>
<dbReference type="Proteomes" id="UP001235064">
    <property type="component" value="Unassembled WGS sequence"/>
</dbReference>
<proteinExistence type="predicted"/>
<reference evidence="1 2" key="1">
    <citation type="submission" date="2023-06" db="EMBL/GenBank/DDBJ databases">
        <title>Microbacterium sp. nov., isolated from a waste landfill.</title>
        <authorList>
            <person name="Wen W."/>
        </authorList>
    </citation>
    <scope>NUCLEOTIDE SEQUENCE [LARGE SCALE GENOMIC DNA]</scope>
    <source>
        <strain evidence="1 2">ASV49</strain>
    </source>
</reference>
<evidence type="ECO:0000313" key="2">
    <source>
        <dbReference type="Proteomes" id="UP001235064"/>
    </source>
</evidence>
<dbReference type="SUPFAM" id="SSF48208">
    <property type="entry name" value="Six-hairpin glycosidases"/>
    <property type="match status" value="1"/>
</dbReference>
<comment type="caution">
    <text evidence="1">The sequence shown here is derived from an EMBL/GenBank/DDBJ whole genome shotgun (WGS) entry which is preliminary data.</text>
</comment>
<accession>A0ABT7N0I0</accession>
<gene>
    <name evidence="1" type="ORF">QSV35_12785</name>
</gene>
<evidence type="ECO:0000313" key="1">
    <source>
        <dbReference type="EMBL" id="MDL9980210.1"/>
    </source>
</evidence>
<protein>
    <recommendedName>
        <fullName evidence="3">N-acyl-D-glucosamine 2-epimerase</fullName>
    </recommendedName>
</protein>
<name>A0ABT7N0I0_9MICO</name>
<dbReference type="EMBL" id="JASXSZ010000004">
    <property type="protein sequence ID" value="MDL9980210.1"/>
    <property type="molecule type" value="Genomic_DNA"/>
</dbReference>
<keyword evidence="2" id="KW-1185">Reference proteome</keyword>
<sequence length="464" mass="49895">MSLVVRTESAELSDLLAWAVDTAAGHVIRGGTTGPLDVDEHHPGGRGTAVYAPCYRAGYSHRSGYYLRDFCHQAVGAHLAGLRTENAGMLASFVASTVDGWPAWALNFDGTTPLAIDVKPDGRRVRELPAVFELVETIHAVHRWTGRPVDAEAAAFAKRTVTDFVAAHDRERRNGIAEAGGASIFDGVASYDESPELRMFEAGDGIASQYAATRHAAALTAAAGGDPRHLAAQAHRIHRHYREEWSRDGGDTVVSGWTREGVAAVGWHREATWFPPMKGLLAGDPRQAAELARIDGLALAPGTAPQNLEALTYLPDVFLRAGDVERAFAWMLRIFSRRDEPHIVPQQGVNGTYPEVAFTLLAQGVAGLLGLEPDAGAGRLTLAPNLARAVSTLEADGIPFGDGDVDVAVDASTVRVHNGTSRPLEVRLARRRRGVHRDPHLAVAEPGETVEPGRSLRLTRVHRP</sequence>